<evidence type="ECO:0000259" key="5">
    <source>
        <dbReference type="Pfam" id="PF00891"/>
    </source>
</evidence>
<evidence type="ECO:0000259" key="6">
    <source>
        <dbReference type="Pfam" id="PF08100"/>
    </source>
</evidence>
<dbReference type="AlphaFoldDB" id="A0AAD7L4D7"/>
<dbReference type="SUPFAM" id="SSF46785">
    <property type="entry name" value="Winged helix' DNA-binding domain"/>
    <property type="match status" value="1"/>
</dbReference>
<dbReference type="Gene3D" id="3.40.50.150">
    <property type="entry name" value="Vaccinia Virus protein VP39"/>
    <property type="match status" value="1"/>
</dbReference>
<organism evidence="7 8">
    <name type="scientific">Quillaja saponaria</name>
    <name type="common">Soap bark tree</name>
    <dbReference type="NCBI Taxonomy" id="32244"/>
    <lineage>
        <taxon>Eukaryota</taxon>
        <taxon>Viridiplantae</taxon>
        <taxon>Streptophyta</taxon>
        <taxon>Embryophyta</taxon>
        <taxon>Tracheophyta</taxon>
        <taxon>Spermatophyta</taxon>
        <taxon>Magnoliopsida</taxon>
        <taxon>eudicotyledons</taxon>
        <taxon>Gunneridae</taxon>
        <taxon>Pentapetalae</taxon>
        <taxon>rosids</taxon>
        <taxon>fabids</taxon>
        <taxon>Fabales</taxon>
        <taxon>Quillajaceae</taxon>
        <taxon>Quillaja</taxon>
    </lineage>
</organism>
<keyword evidence="1" id="KW-0489">Methyltransferase</keyword>
<feature type="domain" description="O-methyltransferase dimerisation" evidence="6">
    <location>
        <begin position="35"/>
        <end position="104"/>
    </location>
</feature>
<dbReference type="Proteomes" id="UP001163823">
    <property type="component" value="Chromosome 11"/>
</dbReference>
<keyword evidence="8" id="KW-1185">Reference proteome</keyword>
<dbReference type="Pfam" id="PF00891">
    <property type="entry name" value="Methyltransf_2"/>
    <property type="match status" value="1"/>
</dbReference>
<dbReference type="GO" id="GO:0032259">
    <property type="term" value="P:methylation"/>
    <property type="evidence" value="ECO:0007669"/>
    <property type="project" value="UniProtKB-KW"/>
</dbReference>
<evidence type="ECO:0000256" key="3">
    <source>
        <dbReference type="ARBA" id="ARBA00022691"/>
    </source>
</evidence>
<dbReference type="GO" id="GO:0008171">
    <property type="term" value="F:O-methyltransferase activity"/>
    <property type="evidence" value="ECO:0007669"/>
    <property type="project" value="InterPro"/>
</dbReference>
<evidence type="ECO:0000256" key="1">
    <source>
        <dbReference type="ARBA" id="ARBA00022603"/>
    </source>
</evidence>
<dbReference type="GO" id="GO:0046983">
    <property type="term" value="F:protein dimerization activity"/>
    <property type="evidence" value="ECO:0007669"/>
    <property type="project" value="InterPro"/>
</dbReference>
<dbReference type="EMBL" id="JARAOO010000011">
    <property type="protein sequence ID" value="KAJ7951395.1"/>
    <property type="molecule type" value="Genomic_DNA"/>
</dbReference>
<dbReference type="KEGG" id="qsa:O6P43_027448"/>
<dbReference type="InterPro" id="IPR012967">
    <property type="entry name" value="COMT_dimerisation"/>
</dbReference>
<dbReference type="FunFam" id="1.10.10.10:FF:000357">
    <property type="entry name" value="Caffeic acid 3-O-methyltransferase"/>
    <property type="match status" value="1"/>
</dbReference>
<dbReference type="InterPro" id="IPR016461">
    <property type="entry name" value="COMT-like"/>
</dbReference>
<accession>A0AAD7L4D7</accession>
<protein>
    <submittedName>
        <fullName evidence="7">Caffeic acid O-methyltransferase</fullName>
    </submittedName>
</protein>
<dbReference type="GO" id="GO:0008757">
    <property type="term" value="F:S-adenosylmethionine-dependent methyltransferase activity"/>
    <property type="evidence" value="ECO:0007669"/>
    <property type="project" value="UniProtKB-ARBA"/>
</dbReference>
<keyword evidence="2" id="KW-0808">Transferase</keyword>
<dbReference type="Gene3D" id="1.10.10.10">
    <property type="entry name" value="Winged helix-like DNA-binding domain superfamily/Winged helix DNA-binding domain"/>
    <property type="match status" value="2"/>
</dbReference>
<feature type="compositionally biased region" description="Polar residues" evidence="4">
    <location>
        <begin position="1"/>
        <end position="10"/>
    </location>
</feature>
<sequence length="303" mass="34004">MASKLETNSKILDAKAKQPNPQEGEVMEESFSYAMQLVTSTVLSFALQSAIELGIFDVMAKAGTGVKLSATEIAAKISTKNPEAPTMLGRILRLLASHSVLNCFVIADPHGIGFHGTRAFEYPALEPRVNDVFNKAMINHTTIVMKEVLESYEGFQHINRLVDVCGGLGITLNLITSKYHHIMGINFDLPHVKKHAPSYPGVKHVGGEMFETVPKRRCHFYEEWILHNWSDEHYLKLLKNCYNAIPEEGKAIVMDAVLPIELETSIQCCEEHFPNGCSYDDLNPRRERARQRTIHGLGCRSWI</sequence>
<dbReference type="InterPro" id="IPR036390">
    <property type="entry name" value="WH_DNA-bd_sf"/>
</dbReference>
<dbReference type="InterPro" id="IPR001077">
    <property type="entry name" value="COMT_C"/>
</dbReference>
<reference evidence="7" key="1">
    <citation type="journal article" date="2023" name="Science">
        <title>Elucidation of the pathway for biosynthesis of saponin adjuvants from the soapbark tree.</title>
        <authorList>
            <person name="Reed J."/>
            <person name="Orme A."/>
            <person name="El-Demerdash A."/>
            <person name="Owen C."/>
            <person name="Martin L.B.B."/>
            <person name="Misra R.C."/>
            <person name="Kikuchi S."/>
            <person name="Rejzek M."/>
            <person name="Martin A.C."/>
            <person name="Harkess A."/>
            <person name="Leebens-Mack J."/>
            <person name="Louveau T."/>
            <person name="Stephenson M.J."/>
            <person name="Osbourn A."/>
        </authorList>
    </citation>
    <scope>NUCLEOTIDE SEQUENCE</scope>
    <source>
        <strain evidence="7">S10</strain>
    </source>
</reference>
<dbReference type="PROSITE" id="PS51683">
    <property type="entry name" value="SAM_OMT_II"/>
    <property type="match status" value="1"/>
</dbReference>
<comment type="caution">
    <text evidence="7">The sequence shown here is derived from an EMBL/GenBank/DDBJ whole genome shotgun (WGS) entry which is preliminary data.</text>
</comment>
<evidence type="ECO:0000256" key="2">
    <source>
        <dbReference type="ARBA" id="ARBA00022679"/>
    </source>
</evidence>
<feature type="region of interest" description="Disordered" evidence="4">
    <location>
        <begin position="1"/>
        <end position="24"/>
    </location>
</feature>
<evidence type="ECO:0000313" key="7">
    <source>
        <dbReference type="EMBL" id="KAJ7951395.1"/>
    </source>
</evidence>
<evidence type="ECO:0000256" key="4">
    <source>
        <dbReference type="SAM" id="MobiDB-lite"/>
    </source>
</evidence>
<gene>
    <name evidence="7" type="ORF">O6P43_027448</name>
</gene>
<name>A0AAD7L4D7_QUISA</name>
<proteinExistence type="predicted"/>
<feature type="domain" description="O-methyltransferase C-terminal" evidence="5">
    <location>
        <begin position="115"/>
        <end position="264"/>
    </location>
</feature>
<evidence type="ECO:0000313" key="8">
    <source>
        <dbReference type="Proteomes" id="UP001163823"/>
    </source>
</evidence>
<dbReference type="SUPFAM" id="SSF53335">
    <property type="entry name" value="S-adenosyl-L-methionine-dependent methyltransferases"/>
    <property type="match status" value="1"/>
</dbReference>
<dbReference type="InterPro" id="IPR036388">
    <property type="entry name" value="WH-like_DNA-bd_sf"/>
</dbReference>
<dbReference type="PANTHER" id="PTHR11746">
    <property type="entry name" value="O-METHYLTRANSFERASE"/>
    <property type="match status" value="1"/>
</dbReference>
<dbReference type="InterPro" id="IPR029063">
    <property type="entry name" value="SAM-dependent_MTases_sf"/>
</dbReference>
<keyword evidence="3" id="KW-0949">S-adenosyl-L-methionine</keyword>
<dbReference type="Pfam" id="PF08100">
    <property type="entry name" value="Dimerisation"/>
    <property type="match status" value="1"/>
</dbReference>